<feature type="signal peptide" evidence="2">
    <location>
        <begin position="1"/>
        <end position="31"/>
    </location>
</feature>
<dbReference type="AlphaFoldDB" id="A0A4U5M0W6"/>
<gene>
    <name evidence="3" type="ORF">L596_026286</name>
</gene>
<proteinExistence type="predicted"/>
<feature type="chain" id="PRO_5020440019" evidence="2">
    <location>
        <begin position="32"/>
        <end position="191"/>
    </location>
</feature>
<reference evidence="3 4" key="2">
    <citation type="journal article" date="2019" name="G3 (Bethesda)">
        <title>Hybrid Assembly of the Genome of the Entomopathogenic Nematode Steinernema carpocapsae Identifies the X-Chromosome.</title>
        <authorList>
            <person name="Serra L."/>
            <person name="Macchietto M."/>
            <person name="Macias-Munoz A."/>
            <person name="McGill C.J."/>
            <person name="Rodriguez I.M."/>
            <person name="Rodriguez B."/>
            <person name="Murad R."/>
            <person name="Mortazavi A."/>
        </authorList>
    </citation>
    <scope>NUCLEOTIDE SEQUENCE [LARGE SCALE GENOMIC DNA]</scope>
    <source>
        <strain evidence="3 4">ALL</strain>
    </source>
</reference>
<keyword evidence="2" id="KW-0732">Signal</keyword>
<name>A0A4U5M0W6_STECR</name>
<comment type="caution">
    <text evidence="3">The sequence shown here is derived from an EMBL/GenBank/DDBJ whole genome shotgun (WGS) entry which is preliminary data.</text>
</comment>
<evidence type="ECO:0000313" key="4">
    <source>
        <dbReference type="Proteomes" id="UP000298663"/>
    </source>
</evidence>
<protein>
    <submittedName>
        <fullName evidence="3">Uncharacterized protein</fullName>
    </submittedName>
</protein>
<feature type="region of interest" description="Disordered" evidence="1">
    <location>
        <begin position="165"/>
        <end position="191"/>
    </location>
</feature>
<feature type="region of interest" description="Disordered" evidence="1">
    <location>
        <begin position="64"/>
        <end position="90"/>
    </location>
</feature>
<reference evidence="3 4" key="1">
    <citation type="journal article" date="2015" name="Genome Biol.">
        <title>Comparative genomics of Steinernema reveals deeply conserved gene regulatory networks.</title>
        <authorList>
            <person name="Dillman A.R."/>
            <person name="Macchietto M."/>
            <person name="Porter C.F."/>
            <person name="Rogers A."/>
            <person name="Williams B."/>
            <person name="Antoshechkin I."/>
            <person name="Lee M.M."/>
            <person name="Goodwin Z."/>
            <person name="Lu X."/>
            <person name="Lewis E.E."/>
            <person name="Goodrich-Blair H."/>
            <person name="Stock S.P."/>
            <person name="Adams B.J."/>
            <person name="Sternberg P.W."/>
            <person name="Mortazavi A."/>
        </authorList>
    </citation>
    <scope>NUCLEOTIDE SEQUENCE [LARGE SCALE GENOMIC DNA]</scope>
    <source>
        <strain evidence="3 4">ALL</strain>
    </source>
</reference>
<evidence type="ECO:0000256" key="1">
    <source>
        <dbReference type="SAM" id="MobiDB-lite"/>
    </source>
</evidence>
<keyword evidence="4" id="KW-1185">Reference proteome</keyword>
<accession>A0A4U5M0W6</accession>
<sequence>MSGDRINEAGRCSSLLVTVSCHLLIWGYSWARHAGGFYGDVVGNGGLSEADRCLKWSLAQESPAETDGEDFVEMPPSRSRKRPKTAEQHQREELRYYHKILCLHREIRATVYTNAAMVDEVSRLTLAIVRAEAENKSIIQRLRNHERNRIRRIKNHHNREDVAAAAAAQATPKTPISVPPSPIAAVENASS</sequence>
<dbReference type="Proteomes" id="UP000298663">
    <property type="component" value="Unassembled WGS sequence"/>
</dbReference>
<evidence type="ECO:0000256" key="2">
    <source>
        <dbReference type="SAM" id="SignalP"/>
    </source>
</evidence>
<organism evidence="3 4">
    <name type="scientific">Steinernema carpocapsae</name>
    <name type="common">Entomopathogenic nematode</name>
    <dbReference type="NCBI Taxonomy" id="34508"/>
    <lineage>
        <taxon>Eukaryota</taxon>
        <taxon>Metazoa</taxon>
        <taxon>Ecdysozoa</taxon>
        <taxon>Nematoda</taxon>
        <taxon>Chromadorea</taxon>
        <taxon>Rhabditida</taxon>
        <taxon>Tylenchina</taxon>
        <taxon>Panagrolaimomorpha</taxon>
        <taxon>Strongyloidoidea</taxon>
        <taxon>Steinernematidae</taxon>
        <taxon>Steinernema</taxon>
    </lineage>
</organism>
<evidence type="ECO:0000313" key="3">
    <source>
        <dbReference type="EMBL" id="TKR62304.1"/>
    </source>
</evidence>
<dbReference type="EMBL" id="AZBU02000010">
    <property type="protein sequence ID" value="TKR62304.1"/>
    <property type="molecule type" value="Genomic_DNA"/>
</dbReference>